<evidence type="ECO:0000259" key="1">
    <source>
        <dbReference type="PROSITE" id="PS51725"/>
    </source>
</evidence>
<evidence type="ECO:0000313" key="3">
    <source>
        <dbReference type="Proteomes" id="UP001596170"/>
    </source>
</evidence>
<keyword evidence="2" id="KW-0503">Monooxygenase</keyword>
<dbReference type="EMBL" id="JBHSRI010000009">
    <property type="protein sequence ID" value="MFC6039352.1"/>
    <property type="molecule type" value="Genomic_DNA"/>
</dbReference>
<accession>A0ABW1L8U1</accession>
<dbReference type="PANTHER" id="PTHR34474:SF2">
    <property type="entry name" value="SIGNAL TRANSDUCTION PROTEIN TRAP"/>
    <property type="match status" value="1"/>
</dbReference>
<sequence>MNIYLTSGTPEFMNSLKEKHAGEQMIVLHGEGNAALLHETTGKTVFQTPRKYEVIDSSGEFSDQGFFVLNNIPVTDEGRPIFEHRFNNRARAIENEPGFIAIRVLRPVNSDTYVILTEWTGSSSFEAWQTSQAYNKAHEKRGTDEGIDKRPNIFSSASYVTKYTAVRKNEETL</sequence>
<name>A0ABW1L8U1_9BACL</name>
<dbReference type="InterPro" id="IPR050404">
    <property type="entry name" value="Heme-degrading_MO"/>
</dbReference>
<comment type="caution">
    <text evidence="2">The sequence shown here is derived from an EMBL/GenBank/DDBJ whole genome shotgun (WGS) entry which is preliminary data.</text>
</comment>
<dbReference type="RefSeq" id="WP_377733428.1">
    <property type="nucleotide sequence ID" value="NZ_JBHSRI010000009.1"/>
</dbReference>
<feature type="domain" description="ABM" evidence="1">
    <location>
        <begin position="66"/>
        <end position="154"/>
    </location>
</feature>
<dbReference type="PROSITE" id="PS51725">
    <property type="entry name" value="ABM"/>
    <property type="match status" value="1"/>
</dbReference>
<gene>
    <name evidence="2" type="ORF">ACFPYN_07945</name>
</gene>
<proteinExistence type="predicted"/>
<dbReference type="InterPro" id="IPR007138">
    <property type="entry name" value="ABM_dom"/>
</dbReference>
<keyword evidence="2" id="KW-0560">Oxidoreductase</keyword>
<dbReference type="SUPFAM" id="SSF54909">
    <property type="entry name" value="Dimeric alpha+beta barrel"/>
    <property type="match status" value="1"/>
</dbReference>
<reference evidence="3" key="1">
    <citation type="journal article" date="2019" name="Int. J. Syst. Evol. Microbiol.">
        <title>The Global Catalogue of Microorganisms (GCM) 10K type strain sequencing project: providing services to taxonomists for standard genome sequencing and annotation.</title>
        <authorList>
            <consortium name="The Broad Institute Genomics Platform"/>
            <consortium name="The Broad Institute Genome Sequencing Center for Infectious Disease"/>
            <person name="Wu L."/>
            <person name="Ma J."/>
        </authorList>
    </citation>
    <scope>NUCLEOTIDE SEQUENCE [LARGE SCALE GENOMIC DNA]</scope>
    <source>
        <strain evidence="3">CCUG 54527</strain>
    </source>
</reference>
<dbReference type="GO" id="GO:0004497">
    <property type="term" value="F:monooxygenase activity"/>
    <property type="evidence" value="ECO:0007669"/>
    <property type="project" value="UniProtKB-KW"/>
</dbReference>
<dbReference type="Proteomes" id="UP001596170">
    <property type="component" value="Unassembled WGS sequence"/>
</dbReference>
<dbReference type="InterPro" id="IPR011008">
    <property type="entry name" value="Dimeric_a/b-barrel"/>
</dbReference>
<keyword evidence="3" id="KW-1185">Reference proteome</keyword>
<dbReference type="PANTHER" id="PTHR34474">
    <property type="entry name" value="SIGNAL TRANSDUCTION PROTEIN TRAP"/>
    <property type="match status" value="1"/>
</dbReference>
<dbReference type="Gene3D" id="3.30.70.100">
    <property type="match status" value="1"/>
</dbReference>
<dbReference type="EC" id="1.14.-.-" evidence="2"/>
<protein>
    <submittedName>
        <fullName evidence="2">Antibiotic biosynthesis monooxygenase family protein</fullName>
        <ecNumber evidence="2">1.14.-.-</ecNumber>
    </submittedName>
</protein>
<dbReference type="Pfam" id="PF03992">
    <property type="entry name" value="ABM"/>
    <property type="match status" value="1"/>
</dbReference>
<evidence type="ECO:0000313" key="2">
    <source>
        <dbReference type="EMBL" id="MFC6039352.1"/>
    </source>
</evidence>
<organism evidence="2 3">
    <name type="scientific">Paenisporosarcina macmurdoensis</name>
    <dbReference type="NCBI Taxonomy" id="212659"/>
    <lineage>
        <taxon>Bacteria</taxon>
        <taxon>Bacillati</taxon>
        <taxon>Bacillota</taxon>
        <taxon>Bacilli</taxon>
        <taxon>Bacillales</taxon>
        <taxon>Caryophanaceae</taxon>
        <taxon>Paenisporosarcina</taxon>
    </lineage>
</organism>